<dbReference type="GO" id="GO:0003700">
    <property type="term" value="F:DNA-binding transcription factor activity"/>
    <property type="evidence" value="ECO:0007669"/>
    <property type="project" value="InterPro"/>
</dbReference>
<dbReference type="InterPro" id="IPR000847">
    <property type="entry name" value="LysR_HTH_N"/>
</dbReference>
<dbReference type="GO" id="GO:0005829">
    <property type="term" value="C:cytosol"/>
    <property type="evidence" value="ECO:0007669"/>
    <property type="project" value="TreeGrafter"/>
</dbReference>
<evidence type="ECO:0000256" key="1">
    <source>
        <dbReference type="ARBA" id="ARBA00009437"/>
    </source>
</evidence>
<gene>
    <name evidence="6" type="ORF">SAMN02745243_02845</name>
</gene>
<dbReference type="CDD" id="cd05466">
    <property type="entry name" value="PBP2_LTTR_substrate"/>
    <property type="match status" value="1"/>
</dbReference>
<dbReference type="RefSeq" id="WP_073111620.1">
    <property type="nucleotide sequence ID" value="NZ_FQZY01000046.1"/>
</dbReference>
<dbReference type="InterPro" id="IPR005119">
    <property type="entry name" value="LysR_subst-bd"/>
</dbReference>
<dbReference type="SUPFAM" id="SSF46785">
    <property type="entry name" value="Winged helix' DNA-binding domain"/>
    <property type="match status" value="1"/>
</dbReference>
<dbReference type="Pfam" id="PF03466">
    <property type="entry name" value="LysR_substrate"/>
    <property type="match status" value="1"/>
</dbReference>
<dbReference type="SUPFAM" id="SSF53850">
    <property type="entry name" value="Periplasmic binding protein-like II"/>
    <property type="match status" value="1"/>
</dbReference>
<dbReference type="PANTHER" id="PTHR30419:SF28">
    <property type="entry name" value="HTH-TYPE TRANSCRIPTIONAL REGULATOR BSDA"/>
    <property type="match status" value="1"/>
</dbReference>
<feature type="domain" description="HTH lysR-type" evidence="5">
    <location>
        <begin position="1"/>
        <end position="58"/>
    </location>
</feature>
<protein>
    <submittedName>
        <fullName evidence="6">DNA-binding transcriptional regulator, LysR family</fullName>
    </submittedName>
</protein>
<dbReference type="PANTHER" id="PTHR30419">
    <property type="entry name" value="HTH-TYPE TRANSCRIPTIONAL REGULATOR YBHD"/>
    <property type="match status" value="1"/>
</dbReference>
<dbReference type="InterPro" id="IPR050950">
    <property type="entry name" value="HTH-type_LysR_regulators"/>
</dbReference>
<dbReference type="STRING" id="1121950.SAMN02745243_02845"/>
<dbReference type="Gene3D" id="1.10.10.10">
    <property type="entry name" value="Winged helix-like DNA-binding domain superfamily/Winged helix DNA-binding domain"/>
    <property type="match status" value="1"/>
</dbReference>
<organism evidence="6 7">
    <name type="scientific">Hespellia stercorisuis DSM 15480</name>
    <dbReference type="NCBI Taxonomy" id="1121950"/>
    <lineage>
        <taxon>Bacteria</taxon>
        <taxon>Bacillati</taxon>
        <taxon>Bacillota</taxon>
        <taxon>Clostridia</taxon>
        <taxon>Lachnospirales</taxon>
        <taxon>Lachnospiraceae</taxon>
        <taxon>Hespellia</taxon>
    </lineage>
</organism>
<accession>A0A1M6S3X5</accession>
<evidence type="ECO:0000256" key="4">
    <source>
        <dbReference type="ARBA" id="ARBA00023163"/>
    </source>
</evidence>
<reference evidence="6 7" key="1">
    <citation type="submission" date="2016-11" db="EMBL/GenBank/DDBJ databases">
        <authorList>
            <person name="Jaros S."/>
            <person name="Januszkiewicz K."/>
            <person name="Wedrychowicz H."/>
        </authorList>
    </citation>
    <scope>NUCLEOTIDE SEQUENCE [LARGE SCALE GENOMIC DNA]</scope>
    <source>
        <strain evidence="6 7">DSM 15480</strain>
    </source>
</reference>
<keyword evidence="7" id="KW-1185">Reference proteome</keyword>
<dbReference type="PROSITE" id="PS50931">
    <property type="entry name" value="HTH_LYSR"/>
    <property type="match status" value="1"/>
</dbReference>
<proteinExistence type="inferred from homology"/>
<keyword evidence="2" id="KW-0805">Transcription regulation</keyword>
<comment type="similarity">
    <text evidence="1">Belongs to the LysR transcriptional regulatory family.</text>
</comment>
<dbReference type="Pfam" id="PF00126">
    <property type="entry name" value="HTH_1"/>
    <property type="match status" value="1"/>
</dbReference>
<dbReference type="Gene3D" id="3.40.190.290">
    <property type="match status" value="1"/>
</dbReference>
<dbReference type="InterPro" id="IPR036390">
    <property type="entry name" value="WH_DNA-bd_sf"/>
</dbReference>
<dbReference type="AlphaFoldDB" id="A0A1M6S3X5"/>
<keyword evidence="3 6" id="KW-0238">DNA-binding</keyword>
<keyword evidence="4" id="KW-0804">Transcription</keyword>
<dbReference type="InterPro" id="IPR036388">
    <property type="entry name" value="WH-like_DNA-bd_sf"/>
</dbReference>
<name>A0A1M6S3X5_9FIRM</name>
<evidence type="ECO:0000259" key="5">
    <source>
        <dbReference type="PROSITE" id="PS50931"/>
    </source>
</evidence>
<sequence length="301" mass="34534">MDQKEAAYMISIYKNKNITKAARELYISQPSLSRYLQNVEQHLGFPLFNRIGNEYLPTYNGQRYLDYASRILQVGNEWEKECLELKNEQRGKLTIALPLMRSSCMIPETFPLFHQKYPEVSLTLFEEAYAISEQLLLTDTVDFAVYNPPEFSKALEYIPLRFEPFVLVCRKGHPIEKLAKIDKQAPYPVIDLADCREESFILHVPEQNSGHVAMKLFEQQNYAPHILLQTHSTQVAISLASSGMGLAFAPETYVHKMQQTLSLSCFCVGSPPAQVQLMAAYRRGKYLPAYAQYYIELLKAL</sequence>
<evidence type="ECO:0000256" key="3">
    <source>
        <dbReference type="ARBA" id="ARBA00023125"/>
    </source>
</evidence>
<dbReference type="OrthoDB" id="1652954at2"/>
<evidence type="ECO:0000313" key="7">
    <source>
        <dbReference type="Proteomes" id="UP000184301"/>
    </source>
</evidence>
<dbReference type="PRINTS" id="PR00039">
    <property type="entry name" value="HTHLYSR"/>
</dbReference>
<evidence type="ECO:0000313" key="6">
    <source>
        <dbReference type="EMBL" id="SHK39453.1"/>
    </source>
</evidence>
<dbReference type="GO" id="GO:0003677">
    <property type="term" value="F:DNA binding"/>
    <property type="evidence" value="ECO:0007669"/>
    <property type="project" value="UniProtKB-KW"/>
</dbReference>
<dbReference type="EMBL" id="FQZY01000046">
    <property type="protein sequence ID" value="SHK39453.1"/>
    <property type="molecule type" value="Genomic_DNA"/>
</dbReference>
<dbReference type="Proteomes" id="UP000184301">
    <property type="component" value="Unassembled WGS sequence"/>
</dbReference>
<evidence type="ECO:0000256" key="2">
    <source>
        <dbReference type="ARBA" id="ARBA00023015"/>
    </source>
</evidence>